<dbReference type="SUPFAM" id="SSF52833">
    <property type="entry name" value="Thioredoxin-like"/>
    <property type="match status" value="1"/>
</dbReference>
<dbReference type="CDD" id="cd02966">
    <property type="entry name" value="TlpA_like_family"/>
    <property type="match status" value="1"/>
</dbReference>
<dbReference type="InterPro" id="IPR036249">
    <property type="entry name" value="Thioredoxin-like_sf"/>
</dbReference>
<organism evidence="2 3">
    <name type="scientific">Desulfotomaculum nigrificans (strain DSM 14880 / VKM B-2319 / CO-1-SRB)</name>
    <name type="common">Desulfotomaculum carboxydivorans</name>
    <dbReference type="NCBI Taxonomy" id="868595"/>
    <lineage>
        <taxon>Bacteria</taxon>
        <taxon>Bacillati</taxon>
        <taxon>Bacillota</taxon>
        <taxon>Clostridia</taxon>
        <taxon>Eubacteriales</taxon>
        <taxon>Desulfotomaculaceae</taxon>
        <taxon>Desulfotomaculum</taxon>
    </lineage>
</organism>
<dbReference type="GO" id="GO:0016491">
    <property type="term" value="F:oxidoreductase activity"/>
    <property type="evidence" value="ECO:0007669"/>
    <property type="project" value="InterPro"/>
</dbReference>
<dbReference type="STRING" id="868595.Desca_2402"/>
<keyword evidence="3" id="KW-1185">Reference proteome</keyword>
<protein>
    <submittedName>
        <fullName evidence="2">Alkyl hydroperoxide reductase/ Thiol specific antioxidant/ Mal allergen</fullName>
    </submittedName>
</protein>
<dbReference type="RefSeq" id="WP_013810722.1">
    <property type="nucleotide sequence ID" value="NC_015565.1"/>
</dbReference>
<dbReference type="GO" id="GO:0016209">
    <property type="term" value="F:antioxidant activity"/>
    <property type="evidence" value="ECO:0007669"/>
    <property type="project" value="InterPro"/>
</dbReference>
<dbReference type="eggNOG" id="COG0526">
    <property type="taxonomic scope" value="Bacteria"/>
</dbReference>
<dbReference type="InterPro" id="IPR013766">
    <property type="entry name" value="Thioredoxin_domain"/>
</dbReference>
<dbReference type="KEGG" id="dca:Desca_2402"/>
<dbReference type="AlphaFoldDB" id="F6B3S3"/>
<dbReference type="InterPro" id="IPR050553">
    <property type="entry name" value="Thioredoxin_ResA/DsbE_sf"/>
</dbReference>
<dbReference type="Gene3D" id="3.40.30.10">
    <property type="entry name" value="Glutaredoxin"/>
    <property type="match status" value="1"/>
</dbReference>
<dbReference type="HOGENOM" id="CLU_042529_11_2_9"/>
<feature type="domain" description="Thioredoxin" evidence="1">
    <location>
        <begin position="15"/>
        <end position="152"/>
    </location>
</feature>
<dbReference type="PROSITE" id="PS51352">
    <property type="entry name" value="THIOREDOXIN_2"/>
    <property type="match status" value="1"/>
</dbReference>
<dbReference type="Pfam" id="PF00578">
    <property type="entry name" value="AhpC-TSA"/>
    <property type="match status" value="1"/>
</dbReference>
<evidence type="ECO:0000259" key="1">
    <source>
        <dbReference type="PROSITE" id="PS51352"/>
    </source>
</evidence>
<reference evidence="2" key="1">
    <citation type="submission" date="2011-05" db="EMBL/GenBank/DDBJ databases">
        <title>Complete sequence of Desulfotomaculum carboxydivorans CO-1-SRB.</title>
        <authorList>
            <consortium name="US DOE Joint Genome Institute"/>
            <person name="Lucas S."/>
            <person name="Han J."/>
            <person name="Lapidus A."/>
            <person name="Cheng J.-F."/>
            <person name="Goodwin L."/>
            <person name="Pitluck S."/>
            <person name="Peters L."/>
            <person name="Mikhailova N."/>
            <person name="Lu M."/>
            <person name="Han C."/>
            <person name="Tapia R."/>
            <person name="Land M."/>
            <person name="Hauser L."/>
            <person name="Kyrpides N."/>
            <person name="Ivanova N."/>
            <person name="Pagani I."/>
            <person name="Stams A."/>
            <person name="Plugge C."/>
            <person name="Muyzer G."/>
            <person name="Kuever J."/>
            <person name="Parshina S."/>
            <person name="Ivanova A."/>
            <person name="Nazina T."/>
            <person name="Woyke T."/>
        </authorList>
    </citation>
    <scope>NUCLEOTIDE SEQUENCE [LARGE SCALE GENOMIC DNA]</scope>
    <source>
        <strain evidence="2">CO-1-SRB</strain>
    </source>
</reference>
<sequence length="152" mass="17490">MQETKTETVETTEATPAPVMAPDFTLEDINGKQVRLSDLRGKKVLINFWTTWCKYCRVEMPELQKFYEQTKDKNWQILTVNITRSERSISDVKDYLKTNNFTFPVLLDKTGQVAAQYGINSIPTSFILNEKGEVIQTKMGPFSQQELTELAK</sequence>
<name>F6B3S3_DESCC</name>
<dbReference type="PANTHER" id="PTHR42852:SF13">
    <property type="entry name" value="PROTEIN DIPZ"/>
    <property type="match status" value="1"/>
</dbReference>
<gene>
    <name evidence="2" type="ordered locus">Desca_2402</name>
</gene>
<evidence type="ECO:0000313" key="3">
    <source>
        <dbReference type="Proteomes" id="UP000009226"/>
    </source>
</evidence>
<proteinExistence type="predicted"/>
<dbReference type="InterPro" id="IPR000866">
    <property type="entry name" value="AhpC/TSA"/>
</dbReference>
<evidence type="ECO:0000313" key="2">
    <source>
        <dbReference type="EMBL" id="AEF95232.1"/>
    </source>
</evidence>
<dbReference type="PANTHER" id="PTHR42852">
    <property type="entry name" value="THIOL:DISULFIDE INTERCHANGE PROTEIN DSBE"/>
    <property type="match status" value="1"/>
</dbReference>
<accession>F6B3S3</accession>
<dbReference type="EMBL" id="CP002736">
    <property type="protein sequence ID" value="AEF95232.1"/>
    <property type="molecule type" value="Genomic_DNA"/>
</dbReference>
<dbReference type="Proteomes" id="UP000009226">
    <property type="component" value="Chromosome"/>
</dbReference>